<evidence type="ECO:0000313" key="2">
    <source>
        <dbReference type="EMBL" id="MBN7771292.1"/>
    </source>
</evidence>
<feature type="transmembrane region" description="Helical" evidence="1">
    <location>
        <begin position="157"/>
        <end position="174"/>
    </location>
</feature>
<feature type="transmembrane region" description="Helical" evidence="1">
    <location>
        <begin position="69"/>
        <end position="85"/>
    </location>
</feature>
<gene>
    <name evidence="2" type="ORF">JYP53_15405</name>
</gene>
<keyword evidence="1" id="KW-1133">Transmembrane helix</keyword>
<organism evidence="2 3">
    <name type="scientific">Marinobacter daepoensis</name>
    <dbReference type="NCBI Taxonomy" id="262077"/>
    <lineage>
        <taxon>Bacteria</taxon>
        <taxon>Pseudomonadati</taxon>
        <taxon>Pseudomonadota</taxon>
        <taxon>Gammaproteobacteria</taxon>
        <taxon>Pseudomonadales</taxon>
        <taxon>Marinobacteraceae</taxon>
        <taxon>Marinobacter</taxon>
    </lineage>
</organism>
<dbReference type="EMBL" id="JAFKDB010000019">
    <property type="protein sequence ID" value="MBN7771292.1"/>
    <property type="molecule type" value="Genomic_DNA"/>
</dbReference>
<evidence type="ECO:0000256" key="1">
    <source>
        <dbReference type="SAM" id="Phobius"/>
    </source>
</evidence>
<keyword evidence="3" id="KW-1185">Reference proteome</keyword>
<feature type="transmembrane region" description="Helical" evidence="1">
    <location>
        <begin position="118"/>
        <end position="137"/>
    </location>
</feature>
<protein>
    <recommendedName>
        <fullName evidence="4">O-antigen ligase like membrane protein</fullName>
    </recommendedName>
</protein>
<proteinExistence type="predicted"/>
<keyword evidence="1" id="KW-0812">Transmembrane</keyword>
<feature type="transmembrane region" description="Helical" evidence="1">
    <location>
        <begin position="91"/>
        <end position="111"/>
    </location>
</feature>
<sequence length="372" mass="41613">MNTILMFKLNPDFPLSIEIDRLILLFLALLYLAFGFASVFMGSSMFRLMGGLTGAFFIAYFLMVYRARVLVPALVALLMIVFILFSEERNLLSGLFFVLALFSSLCLSVLIRDYSLGFLLVKTPLVLFSFFLLYLHFVRGFGPNEFNDVFQGYSRNGVGSILLAFSIGYVWYCVEKGTRPSLLLGLIVFFLMFPLYGRANIFGGAVVFFLIAYLNIGLVGSFVLALLCFGVLAAGYGYISEFFLEKTNFGAGIESARSEMIKGYVRETDLKSLFLGTDLSKVEAIVEHGGNPHNSFLRAHSYFGLISIVMGLFFALGILLLLSNSLMVLTSLALVFLGRAYLDIIYFGNLFDFLMLGPFLHFFRPARSRLCL</sequence>
<keyword evidence="1" id="KW-0472">Membrane</keyword>
<dbReference type="Proteomes" id="UP000664344">
    <property type="component" value="Unassembled WGS sequence"/>
</dbReference>
<evidence type="ECO:0000313" key="3">
    <source>
        <dbReference type="Proteomes" id="UP000664344"/>
    </source>
</evidence>
<comment type="caution">
    <text evidence="2">The sequence shown here is derived from an EMBL/GenBank/DDBJ whole genome shotgun (WGS) entry which is preliminary data.</text>
</comment>
<accession>A0ABS3BIK1</accession>
<feature type="transmembrane region" description="Helical" evidence="1">
    <location>
        <begin position="344"/>
        <end position="363"/>
    </location>
</feature>
<name>A0ABS3BIK1_9GAMM</name>
<evidence type="ECO:0008006" key="4">
    <source>
        <dbReference type="Google" id="ProtNLM"/>
    </source>
</evidence>
<dbReference type="RefSeq" id="WP_206558103.1">
    <property type="nucleotide sequence ID" value="NZ_JAFKDB010000019.1"/>
</dbReference>
<feature type="transmembrane region" description="Helical" evidence="1">
    <location>
        <begin position="45"/>
        <end position="62"/>
    </location>
</feature>
<feature type="transmembrane region" description="Helical" evidence="1">
    <location>
        <begin position="205"/>
        <end position="238"/>
    </location>
</feature>
<feature type="transmembrane region" description="Helical" evidence="1">
    <location>
        <begin position="302"/>
        <end position="324"/>
    </location>
</feature>
<reference evidence="2 3" key="1">
    <citation type="submission" date="2021-02" db="EMBL/GenBank/DDBJ databases">
        <title>PHA producing bacteria isolated from coastal sediment in Guangdong, Shenzhen.</title>
        <authorList>
            <person name="Zheng W."/>
            <person name="Yu S."/>
            <person name="Huang Y."/>
        </authorList>
    </citation>
    <scope>NUCLEOTIDE SEQUENCE [LARGE SCALE GENOMIC DNA]</scope>
    <source>
        <strain evidence="2 3">TN21-5</strain>
    </source>
</reference>
<feature type="transmembrane region" description="Helical" evidence="1">
    <location>
        <begin position="181"/>
        <end position="199"/>
    </location>
</feature>
<feature type="transmembrane region" description="Helical" evidence="1">
    <location>
        <begin position="21"/>
        <end position="39"/>
    </location>
</feature>